<evidence type="ECO:0000256" key="2">
    <source>
        <dbReference type="ARBA" id="ARBA00022723"/>
    </source>
</evidence>
<dbReference type="GO" id="GO:0005506">
    <property type="term" value="F:iron ion binding"/>
    <property type="evidence" value="ECO:0007669"/>
    <property type="project" value="InterPro"/>
</dbReference>
<evidence type="ECO:0000256" key="5">
    <source>
        <dbReference type="SAM" id="MobiDB-lite"/>
    </source>
</evidence>
<comment type="cofactor">
    <cofactor evidence="4">
        <name>heme</name>
        <dbReference type="ChEBI" id="CHEBI:30413"/>
    </cofactor>
</comment>
<feature type="binding site" description="axial binding residue" evidence="4">
    <location>
        <position position="393"/>
    </location>
    <ligand>
        <name>heme</name>
        <dbReference type="ChEBI" id="CHEBI:30413"/>
    </ligand>
    <ligandPart>
        <name>Fe</name>
        <dbReference type="ChEBI" id="CHEBI:18248"/>
    </ligandPart>
</feature>
<dbReference type="PRINTS" id="PR00385">
    <property type="entry name" value="P450"/>
</dbReference>
<gene>
    <name evidence="6" type="ORF">GSLYS_00021247001</name>
</gene>
<evidence type="ECO:0000256" key="1">
    <source>
        <dbReference type="ARBA" id="ARBA00010617"/>
    </source>
</evidence>
<dbReference type="EMBL" id="CAXITT010001108">
    <property type="protein sequence ID" value="CAL1547930.1"/>
    <property type="molecule type" value="Genomic_DNA"/>
</dbReference>
<evidence type="ECO:0000313" key="7">
    <source>
        <dbReference type="Proteomes" id="UP001497497"/>
    </source>
</evidence>
<feature type="region of interest" description="Disordered" evidence="5">
    <location>
        <begin position="196"/>
        <end position="216"/>
    </location>
</feature>
<evidence type="ECO:0008006" key="8">
    <source>
        <dbReference type="Google" id="ProtNLM"/>
    </source>
</evidence>
<protein>
    <recommendedName>
        <fullName evidence="8">Cytochrome P450</fullName>
    </recommendedName>
</protein>
<proteinExistence type="inferred from homology"/>
<dbReference type="InterPro" id="IPR002401">
    <property type="entry name" value="Cyt_P450_E_grp-I"/>
</dbReference>
<keyword evidence="3 4" id="KW-0408">Iron</keyword>
<dbReference type="InterPro" id="IPR001128">
    <property type="entry name" value="Cyt_P450"/>
</dbReference>
<dbReference type="InterPro" id="IPR036396">
    <property type="entry name" value="Cyt_P450_sf"/>
</dbReference>
<dbReference type="Pfam" id="PF00067">
    <property type="entry name" value="p450"/>
    <property type="match status" value="1"/>
</dbReference>
<sequence length="450" mass="50402">MGTMPVVFINGYDVVHEVLHVRGAEFAQRPQTFIADRLADHKGLLNTSGHVWTEQKQNIVKTLRKLTAAGGLLERYMETALNNLADNFNCLIQKGEGGQVDVAPVLKRSVCSISFAMAYGRQLDLNSDLLLSYTEMIEQFLGCLNMAVMTTFIPYIHLLPKDPVGYRKCKKLSLTIERDFVTPELERLAKVQSNKMYAKDQTPQASNNNSSSNGSPSTLCFAGAYIEEMNDKRRKDISTILSDEHLPKTISEIMLGSFDTITPTLEWFLIYMTHHQDVQKRCRQEIHKFLANDSLDASGISQLAYTRATIMEVQRHANIVPMPPCHTSDKDTHINGYFIPKNTAIMTNMDSLMMGPEVGDDPTEFRPERFLTEDGRPFYPKWFLPYSTGKRMCPGVSIAKKELLGLAVGLLSKFHFSAPVVEGKEVLPSLVGVMGLTKAPLPFKLCVQSV</sequence>
<dbReference type="PRINTS" id="PR00463">
    <property type="entry name" value="EP450I"/>
</dbReference>
<dbReference type="Gene3D" id="1.10.630.10">
    <property type="entry name" value="Cytochrome P450"/>
    <property type="match status" value="1"/>
</dbReference>
<dbReference type="AlphaFoldDB" id="A0AAV2IN87"/>
<dbReference type="GO" id="GO:0006082">
    <property type="term" value="P:organic acid metabolic process"/>
    <property type="evidence" value="ECO:0007669"/>
    <property type="project" value="TreeGrafter"/>
</dbReference>
<evidence type="ECO:0000313" key="6">
    <source>
        <dbReference type="EMBL" id="CAL1547930.1"/>
    </source>
</evidence>
<accession>A0AAV2IN87</accession>
<dbReference type="PANTHER" id="PTHR24300:SF403">
    <property type="entry name" value="CYTOCHROME P450 306A1"/>
    <property type="match status" value="1"/>
</dbReference>
<dbReference type="GO" id="GO:0005737">
    <property type="term" value="C:cytoplasm"/>
    <property type="evidence" value="ECO:0007669"/>
    <property type="project" value="TreeGrafter"/>
</dbReference>
<comment type="similarity">
    <text evidence="1">Belongs to the cytochrome P450 family.</text>
</comment>
<reference evidence="6 7" key="1">
    <citation type="submission" date="2024-04" db="EMBL/GenBank/DDBJ databases">
        <authorList>
            <consortium name="Genoscope - CEA"/>
            <person name="William W."/>
        </authorList>
    </citation>
    <scope>NUCLEOTIDE SEQUENCE [LARGE SCALE GENOMIC DNA]</scope>
</reference>
<dbReference type="PANTHER" id="PTHR24300">
    <property type="entry name" value="CYTOCHROME P450 508A4-RELATED"/>
    <property type="match status" value="1"/>
</dbReference>
<dbReference type="InterPro" id="IPR050182">
    <property type="entry name" value="Cytochrome_P450_fam2"/>
</dbReference>
<evidence type="ECO:0000256" key="3">
    <source>
        <dbReference type="ARBA" id="ARBA00023004"/>
    </source>
</evidence>
<keyword evidence="2 4" id="KW-0479">Metal-binding</keyword>
<feature type="compositionally biased region" description="Polar residues" evidence="5">
    <location>
        <begin position="196"/>
        <end position="205"/>
    </location>
</feature>
<evidence type="ECO:0000256" key="4">
    <source>
        <dbReference type="PIRSR" id="PIRSR602401-1"/>
    </source>
</evidence>
<dbReference type="GO" id="GO:0020037">
    <property type="term" value="F:heme binding"/>
    <property type="evidence" value="ECO:0007669"/>
    <property type="project" value="InterPro"/>
</dbReference>
<dbReference type="Proteomes" id="UP001497497">
    <property type="component" value="Unassembled WGS sequence"/>
</dbReference>
<dbReference type="GO" id="GO:0008395">
    <property type="term" value="F:steroid hydroxylase activity"/>
    <property type="evidence" value="ECO:0007669"/>
    <property type="project" value="TreeGrafter"/>
</dbReference>
<organism evidence="6 7">
    <name type="scientific">Lymnaea stagnalis</name>
    <name type="common">Great pond snail</name>
    <name type="synonym">Helix stagnalis</name>
    <dbReference type="NCBI Taxonomy" id="6523"/>
    <lineage>
        <taxon>Eukaryota</taxon>
        <taxon>Metazoa</taxon>
        <taxon>Spiralia</taxon>
        <taxon>Lophotrochozoa</taxon>
        <taxon>Mollusca</taxon>
        <taxon>Gastropoda</taxon>
        <taxon>Heterobranchia</taxon>
        <taxon>Euthyneura</taxon>
        <taxon>Panpulmonata</taxon>
        <taxon>Hygrophila</taxon>
        <taxon>Lymnaeoidea</taxon>
        <taxon>Lymnaeidae</taxon>
        <taxon>Lymnaea</taxon>
    </lineage>
</organism>
<dbReference type="SUPFAM" id="SSF48264">
    <property type="entry name" value="Cytochrome P450"/>
    <property type="match status" value="1"/>
</dbReference>
<dbReference type="GO" id="GO:0006805">
    <property type="term" value="P:xenobiotic metabolic process"/>
    <property type="evidence" value="ECO:0007669"/>
    <property type="project" value="TreeGrafter"/>
</dbReference>
<dbReference type="GO" id="GO:0016712">
    <property type="term" value="F:oxidoreductase activity, acting on paired donors, with incorporation or reduction of molecular oxygen, reduced flavin or flavoprotein as one donor, and incorporation of one atom of oxygen"/>
    <property type="evidence" value="ECO:0007669"/>
    <property type="project" value="TreeGrafter"/>
</dbReference>
<keyword evidence="4" id="KW-0349">Heme</keyword>
<comment type="caution">
    <text evidence="6">The sequence shown here is derived from an EMBL/GenBank/DDBJ whole genome shotgun (WGS) entry which is preliminary data.</text>
</comment>
<name>A0AAV2IN87_LYMST</name>
<feature type="compositionally biased region" description="Low complexity" evidence="5">
    <location>
        <begin position="206"/>
        <end position="216"/>
    </location>
</feature>
<keyword evidence="7" id="KW-1185">Reference proteome</keyword>